<protein>
    <submittedName>
        <fullName evidence="2">Uncharacterized protein</fullName>
    </submittedName>
</protein>
<accession>A0AC35ER89</accession>
<reference evidence="2" key="1">
    <citation type="submission" date="2022-11" db="UniProtKB">
        <authorList>
            <consortium name="WormBaseParasite"/>
        </authorList>
    </citation>
    <scope>IDENTIFICATION</scope>
</reference>
<dbReference type="Proteomes" id="UP000887580">
    <property type="component" value="Unplaced"/>
</dbReference>
<proteinExistence type="predicted"/>
<organism evidence="1 2">
    <name type="scientific">Panagrolaimus sp. PS1159</name>
    <dbReference type="NCBI Taxonomy" id="55785"/>
    <lineage>
        <taxon>Eukaryota</taxon>
        <taxon>Metazoa</taxon>
        <taxon>Ecdysozoa</taxon>
        <taxon>Nematoda</taxon>
        <taxon>Chromadorea</taxon>
        <taxon>Rhabditida</taxon>
        <taxon>Tylenchina</taxon>
        <taxon>Panagrolaimomorpha</taxon>
        <taxon>Panagrolaimoidea</taxon>
        <taxon>Panagrolaimidae</taxon>
        <taxon>Panagrolaimus</taxon>
    </lineage>
</organism>
<evidence type="ECO:0000313" key="2">
    <source>
        <dbReference type="WBParaSite" id="PS1159_v2.g10103.t1"/>
    </source>
</evidence>
<evidence type="ECO:0000313" key="1">
    <source>
        <dbReference type="Proteomes" id="UP000887580"/>
    </source>
</evidence>
<name>A0AC35ER89_9BILA</name>
<dbReference type="WBParaSite" id="PS1159_v2.g10103.t1">
    <property type="protein sequence ID" value="PS1159_v2.g10103.t1"/>
    <property type="gene ID" value="PS1159_v2.g10103"/>
</dbReference>
<sequence length="68" mass="7868">MGKYKSMNKNVIKYGKAKGLKKAAPSSYNEATVFPTRRVTKKHIRKLMNQKRREEKAAERAANQMELN</sequence>